<dbReference type="EMBL" id="JH431646">
    <property type="status" value="NOT_ANNOTATED_CDS"/>
    <property type="molecule type" value="Genomic_DNA"/>
</dbReference>
<dbReference type="SMART" id="SM00233">
    <property type="entry name" value="PH"/>
    <property type="match status" value="2"/>
</dbReference>
<dbReference type="CDD" id="cd00160">
    <property type="entry name" value="RhoGEF"/>
    <property type="match status" value="2"/>
</dbReference>
<dbReference type="InterPro" id="IPR035899">
    <property type="entry name" value="DBL_dom_sf"/>
</dbReference>
<dbReference type="PANTHER" id="PTHR22826">
    <property type="entry name" value="RHO GUANINE EXCHANGE FACTOR-RELATED"/>
    <property type="match status" value="1"/>
</dbReference>
<dbReference type="InterPro" id="IPR001452">
    <property type="entry name" value="SH3_domain"/>
</dbReference>
<feature type="compositionally biased region" description="Acidic residues" evidence="7">
    <location>
        <begin position="1867"/>
        <end position="1879"/>
    </location>
</feature>
<feature type="domain" description="SH3" evidence="8">
    <location>
        <begin position="1557"/>
        <end position="1628"/>
    </location>
</feature>
<dbReference type="HOGENOM" id="CLU_000373_3_0_1"/>
<dbReference type="PhylomeDB" id="T1IXB4"/>
<feature type="compositionally biased region" description="Low complexity" evidence="7">
    <location>
        <begin position="1698"/>
        <end position="1713"/>
    </location>
</feature>
<dbReference type="GO" id="GO:0005737">
    <property type="term" value="C:cytoplasm"/>
    <property type="evidence" value="ECO:0007669"/>
    <property type="project" value="UniProtKB-SubCell"/>
</dbReference>
<evidence type="ECO:0000256" key="1">
    <source>
        <dbReference type="ARBA" id="ARBA00004496"/>
    </source>
</evidence>
<comment type="subcellular location">
    <subcellularLocation>
        <location evidence="1">Cytoplasm</location>
    </subcellularLocation>
</comment>
<dbReference type="InterPro" id="IPR047054">
    <property type="entry name" value="Kalirin_TRIO_PH_1"/>
</dbReference>
<dbReference type="Gene3D" id="1.20.900.10">
    <property type="entry name" value="Dbl homology (DH) domain"/>
    <property type="match status" value="2"/>
</dbReference>
<dbReference type="InterPro" id="IPR051336">
    <property type="entry name" value="RhoGEF_Guanine_NuclExch_SF"/>
</dbReference>
<feature type="compositionally biased region" description="Low complexity" evidence="7">
    <location>
        <begin position="1510"/>
        <end position="1520"/>
    </location>
</feature>
<dbReference type="InterPro" id="IPR001251">
    <property type="entry name" value="CRAL-TRIO_dom"/>
</dbReference>
<dbReference type="CDD" id="cd00176">
    <property type="entry name" value="SPEC"/>
    <property type="match status" value="4"/>
</dbReference>
<dbReference type="FunFam" id="1.20.900.10:FF:000001">
    <property type="entry name" value="Guanine nucleotide exchange factor DBS"/>
    <property type="match status" value="1"/>
</dbReference>
<feature type="domain" description="PH" evidence="9">
    <location>
        <begin position="2085"/>
        <end position="2201"/>
    </location>
</feature>
<protein>
    <submittedName>
        <fullName evidence="11">Uncharacterized protein</fullName>
    </submittedName>
</protein>
<dbReference type="SUPFAM" id="SSF46966">
    <property type="entry name" value="Spectrin repeat"/>
    <property type="match status" value="6"/>
</dbReference>
<evidence type="ECO:0000259" key="8">
    <source>
        <dbReference type="PROSITE" id="PS50002"/>
    </source>
</evidence>
<reference evidence="12" key="1">
    <citation type="submission" date="2011-05" db="EMBL/GenBank/DDBJ databases">
        <authorList>
            <person name="Richards S.R."/>
            <person name="Qu J."/>
            <person name="Jiang H."/>
            <person name="Jhangiani S.N."/>
            <person name="Agravi P."/>
            <person name="Goodspeed R."/>
            <person name="Gross S."/>
            <person name="Mandapat C."/>
            <person name="Jackson L."/>
            <person name="Mathew T."/>
            <person name="Pu L."/>
            <person name="Thornton R."/>
            <person name="Saada N."/>
            <person name="Wilczek-Boney K.B."/>
            <person name="Lee S."/>
            <person name="Kovar C."/>
            <person name="Wu Y."/>
            <person name="Scherer S.E."/>
            <person name="Worley K.C."/>
            <person name="Muzny D.M."/>
            <person name="Gibbs R."/>
        </authorList>
    </citation>
    <scope>NUCLEOTIDE SEQUENCE</scope>
    <source>
        <strain evidence="12">Brora</strain>
    </source>
</reference>
<evidence type="ECO:0000256" key="2">
    <source>
        <dbReference type="ARBA" id="ARBA00022443"/>
    </source>
</evidence>
<evidence type="ECO:0000313" key="11">
    <source>
        <dbReference type="EnsemblMetazoa" id="SMAR005845-PA"/>
    </source>
</evidence>
<feature type="compositionally biased region" description="Low complexity" evidence="7">
    <location>
        <begin position="1809"/>
        <end position="1818"/>
    </location>
</feature>
<dbReference type="Pfam" id="PF22697">
    <property type="entry name" value="SOS1_NGEF_PH"/>
    <property type="match status" value="2"/>
</dbReference>
<dbReference type="InterPro" id="IPR001331">
    <property type="entry name" value="GDS_CDC24_CS"/>
</dbReference>
<dbReference type="PROSITE" id="PS00741">
    <property type="entry name" value="DH_1"/>
    <property type="match status" value="1"/>
</dbReference>
<dbReference type="FunFam" id="1.20.900.10:FF:000008">
    <property type="entry name" value="rho guanine nucleotide exchange factor 25"/>
    <property type="match status" value="1"/>
</dbReference>
<dbReference type="SUPFAM" id="SSF50729">
    <property type="entry name" value="PH domain-like"/>
    <property type="match status" value="2"/>
</dbReference>
<dbReference type="SMART" id="SM00516">
    <property type="entry name" value="SEC14"/>
    <property type="match status" value="1"/>
</dbReference>
<dbReference type="Proteomes" id="UP000014500">
    <property type="component" value="Unassembled WGS sequence"/>
</dbReference>
<dbReference type="Gene3D" id="3.40.525.10">
    <property type="entry name" value="CRAL-TRIO lipid binding domain"/>
    <property type="match status" value="1"/>
</dbReference>
<dbReference type="InterPro" id="IPR018159">
    <property type="entry name" value="Spectrin/alpha-actinin"/>
</dbReference>
<dbReference type="SMART" id="SM00325">
    <property type="entry name" value="RhoGEF"/>
    <property type="match status" value="2"/>
</dbReference>
<dbReference type="STRING" id="126957.T1IXB4"/>
<feature type="region of interest" description="Disordered" evidence="7">
    <location>
        <begin position="1836"/>
        <end position="1879"/>
    </location>
</feature>
<dbReference type="SMART" id="SM00150">
    <property type="entry name" value="SPEC"/>
    <property type="match status" value="7"/>
</dbReference>
<dbReference type="InterPro" id="IPR056701">
    <property type="entry name" value="DUF7799"/>
</dbReference>
<evidence type="ECO:0000256" key="4">
    <source>
        <dbReference type="ARBA" id="ARBA00022553"/>
    </source>
</evidence>
<name>T1IXB4_STRMM</name>
<dbReference type="Pfam" id="PF16609">
    <property type="entry name" value="SH3-RhoG_link"/>
    <property type="match status" value="1"/>
</dbReference>
<dbReference type="eggNOG" id="KOG4240">
    <property type="taxonomic scope" value="Eukaryota"/>
</dbReference>
<dbReference type="InterPro" id="IPR011993">
    <property type="entry name" value="PH-like_dom_sf"/>
</dbReference>
<dbReference type="CDD" id="cd00170">
    <property type="entry name" value="SEC14"/>
    <property type="match status" value="1"/>
</dbReference>
<dbReference type="CDD" id="cd13241">
    <property type="entry name" value="PH2_Kalirin_Trio_p63RhoGEF"/>
    <property type="match status" value="1"/>
</dbReference>
<dbReference type="InterPro" id="IPR058918">
    <property type="entry name" value="KALRN/TRIO-like_spectrin"/>
</dbReference>
<feature type="domain" description="DH" evidence="10">
    <location>
        <begin position="1198"/>
        <end position="1372"/>
    </location>
</feature>
<keyword evidence="2 6" id="KW-0728">SH3 domain</keyword>
<dbReference type="InterPro" id="IPR055251">
    <property type="entry name" value="SOS1_NGEF_PH"/>
</dbReference>
<accession>T1IXB4</accession>
<evidence type="ECO:0000256" key="7">
    <source>
        <dbReference type="SAM" id="MobiDB-lite"/>
    </source>
</evidence>
<dbReference type="PROSITE" id="PS50002">
    <property type="entry name" value="SH3"/>
    <property type="match status" value="1"/>
</dbReference>
<feature type="region of interest" description="Disordered" evidence="7">
    <location>
        <begin position="1649"/>
        <end position="1674"/>
    </location>
</feature>
<dbReference type="PROSITE" id="PS50010">
    <property type="entry name" value="DH_2"/>
    <property type="match status" value="2"/>
</dbReference>
<dbReference type="SUPFAM" id="SSF48065">
    <property type="entry name" value="DBL homology domain (DH-domain)"/>
    <property type="match status" value="2"/>
</dbReference>
<dbReference type="GO" id="GO:0035556">
    <property type="term" value="P:intracellular signal transduction"/>
    <property type="evidence" value="ECO:0007669"/>
    <property type="project" value="InterPro"/>
</dbReference>
<feature type="region of interest" description="Disordered" evidence="7">
    <location>
        <begin position="1160"/>
        <end position="1191"/>
    </location>
</feature>
<feature type="domain" description="PH" evidence="9">
    <location>
        <begin position="1384"/>
        <end position="1496"/>
    </location>
</feature>
<evidence type="ECO:0000313" key="12">
    <source>
        <dbReference type="Proteomes" id="UP000014500"/>
    </source>
</evidence>
<dbReference type="GO" id="GO:0007411">
    <property type="term" value="P:axon guidance"/>
    <property type="evidence" value="ECO:0007669"/>
    <property type="project" value="TreeGrafter"/>
</dbReference>
<dbReference type="Pfam" id="PF00435">
    <property type="entry name" value="Spectrin"/>
    <property type="match status" value="3"/>
</dbReference>
<dbReference type="GO" id="GO:0005085">
    <property type="term" value="F:guanyl-nucleotide exchange factor activity"/>
    <property type="evidence" value="ECO:0007669"/>
    <property type="project" value="UniProtKB-KW"/>
</dbReference>
<sequence length="2218" mass="253607">SGPKRTEGLKASDIISVLQEKIAFLSGGRDKRGGPILTFPARTRPESDDVKELGFTVIIDMRGSTTWNVVKPILKVLQECFPGNINCAYIIKPETFWQKQRTSLGSSKYKFETNMVAVEALPKIIEQNQLTNDFDGTLYYDHNQWIEMRLALEDFIWKAIDLLDKLDTIKQEISRNDLADDVNKAKSTIELHSELKKKIVKAPVEAIDIEGQQVLQRLSCVADSGSSYDSGYSGRDSTNTIVGNADFQSAIPHVMQLLENIHAARQHLHQLWHIKKLKLDQCFQLCIFEQDAEKMFDWIFHNRDLFLVNYVEIGRTYQMSKELQEEHNQFTMASMNVYVNINRILSVASRLIETGHYATSHVQRVAGRLDHAWKNFASGLDERTTVLALSVLFHQRAEQYVENVAGWSQACEQPNVPSEAASEGKALYDAMNSGAGGPMTNPITDYSEGASHVLAVIHAILAHHRSLEKQWLARKVKLHQRLALKLFQEDVKQVLDWLVNHGEVFLHKNTGIGKNLQRARALQKSHEHFQTVAQNTYTNAEKLLSAAEELARTGECNAEEIYSVAQELESHIASFAARVEQRRHLLQLAVLFFSHEKELSTWADELKQELQSNEISESVEGAEHLLDQFTQQRNSTIDAAVNTVTEGEALLEELRNAGMSAEMDTTGSYTSVEDTLEKLNKTREELEELWTARKLKLDLCLQLRLFERDALEVSSRLEMWSDELRRSEPVQDPSKAEHALQMHSENVAHMQNTAFEVLQRGQELCQLFETSSVSLMADSQYDAQTRIQVLLEFLHEREMDLEDLAELTRVKLEQCIQKGQFQSDANQVVSWIRKGETLLGATFMIPTCLQEAEQMRKEHEQVQVAIEKTHSSAVQVQQRAEALIQANHYDPDGIRAIAEGISAKWQQLVTHAEDRHKLVMASLNFYKTAEQVCSVLDSLEREYRREEDWCSSEKSSSSDKVTMLNQLINKHQEQKEAFLKACTLARRTAETFLKYSARSLQYYSFQGEANLRNPEAQVKGILEQLLKQENQVLEYWTLKKKSLDQCQQFVLFEHSAKQALEWIHDTGDYYLTTHTNVGENRQETENLLKEHNEFKGIAKETRERVKLLIQLADSLVEKGHAHASNIRQWVAAVDNRYKDFSSRMDKYRMRLEQALGIQQEGQQKDLSLDRNSDPSLDTKVKDTASKELNEEKRKSARRKEFIMAELLQTERTYVKDLECCIKYYVEEMRKNNATPCGIQGKEQIVFGNIDEIYDFHKNVFLKELEKYEMMPEDVGHCFVTWAQKFDIYVKYCKNKPESNTLLVQQGGTFFEDVQKKYKLDHPLAAYLIKPVQRITKYQLLLKDLQSCCEEGQGEIKDGLEVMLNVPKKANDAMHLSLLEGYDENIEKLGEVILQDMFQVWDPKQIIRKGRERHIFLFELCVLFAKEVKDTNGKAKYIYKNQLLTSDLGITEHVEGDECKFAVWTGRAPLSDHRIIIKASSLEAKQLWVKKLREVIQETYFTSTLPLNLPKSPAKMSKSASNRASRDLDETTSLEDGEHQDRGSLASLGSTNTTDSEKGSDLAWVCEEFTANQNSQEISVLKGQQVEVVEAGAEWCLVRSLLPPDGGGGGDRACVEGLVPTSCLKTQFSVNMRTSLSKLSMDNEAQGDFPGILSDTVASSSSNSNTSPANKRRSTFRKWLTNPVRKLSHGRLDKAALETTKANTKKNNTTSKNKQLIGNEEMGNKSSSPSPQQEEQVETVLKRNCCHRKLNLEFVLRRRGEIKPAKIRSQSLDLNGEEDDGAEMLELPPPMQIQDSRFPQVCSQEDTPLKRSSSLSLKPRTLPSDLVSEIEQLVKQRMRERKADQMTEQNQMEEATQSEGDRTSSTIDENDESNIDVQEIDEDARKSALVKRHYVTKELCESETDYVRDLSTIVDGYQQLMQDRDGEIPMPDALRGGRDEIVFGNLKTIYEWHRDIFHGELHKCLDTPKELGELFPRYEPKLRQLYERYCGNKQKSEFIVNEFNTYFEELRQKLGHKLQLSDLLIKPVQRIVKYQLLLKDIYKFTERAGEIDELNSLSKAVHTMHVVPKAADNMMNVGRLQGFDGKITSQGKLLLQNMLLVSEGPSGSNFKGKELQIFLFEQIIIFSEIVGKRTQFSSPVYVFKKHIQVNKMALEEHTDDDDPQKFVLVSKCPQQQGLAFTIQTPTVEVRDEWVATLRKILDNQMDFLKALQCPITYQK</sequence>
<feature type="domain" description="DH" evidence="10">
    <location>
        <begin position="1890"/>
        <end position="2073"/>
    </location>
</feature>
<feature type="compositionally biased region" description="Basic and acidic residues" evidence="7">
    <location>
        <begin position="1162"/>
        <end position="1191"/>
    </location>
</feature>
<dbReference type="CDD" id="cd13240">
    <property type="entry name" value="PH1_Kalirin_Trio_like"/>
    <property type="match status" value="1"/>
</dbReference>
<organism evidence="11 12">
    <name type="scientific">Strigamia maritima</name>
    <name type="common">European centipede</name>
    <name type="synonym">Geophilus maritimus</name>
    <dbReference type="NCBI Taxonomy" id="126957"/>
    <lineage>
        <taxon>Eukaryota</taxon>
        <taxon>Metazoa</taxon>
        <taxon>Ecdysozoa</taxon>
        <taxon>Arthropoda</taxon>
        <taxon>Myriapoda</taxon>
        <taxon>Chilopoda</taxon>
        <taxon>Pleurostigmophora</taxon>
        <taxon>Geophilomorpha</taxon>
        <taxon>Linotaeniidae</taxon>
        <taxon>Strigamia</taxon>
    </lineage>
</organism>
<dbReference type="Gene3D" id="1.20.58.60">
    <property type="match status" value="5"/>
</dbReference>
<evidence type="ECO:0000256" key="5">
    <source>
        <dbReference type="ARBA" id="ARBA00022658"/>
    </source>
</evidence>
<evidence type="ECO:0000256" key="3">
    <source>
        <dbReference type="ARBA" id="ARBA00022490"/>
    </source>
</evidence>
<evidence type="ECO:0000259" key="10">
    <source>
        <dbReference type="PROSITE" id="PS50010"/>
    </source>
</evidence>
<dbReference type="EnsemblMetazoa" id="SMAR005845-RA">
    <property type="protein sequence ID" value="SMAR005845-PA"/>
    <property type="gene ID" value="SMAR005845"/>
</dbReference>
<evidence type="ECO:0000259" key="9">
    <source>
        <dbReference type="PROSITE" id="PS50003"/>
    </source>
</evidence>
<keyword evidence="12" id="KW-1185">Reference proteome</keyword>
<keyword evidence="4" id="KW-0597">Phosphoprotein</keyword>
<dbReference type="SUPFAM" id="SSF52087">
    <property type="entry name" value="CRAL/TRIO domain"/>
    <property type="match status" value="1"/>
</dbReference>
<dbReference type="Pfam" id="PF25075">
    <property type="entry name" value="DUF7799"/>
    <property type="match status" value="1"/>
</dbReference>
<dbReference type="PANTHER" id="PTHR22826:SF106">
    <property type="entry name" value="TRIO, ISOFORM A"/>
    <property type="match status" value="1"/>
</dbReference>
<dbReference type="InterPro" id="IPR002017">
    <property type="entry name" value="Spectrin_repeat"/>
</dbReference>
<dbReference type="Gene3D" id="2.30.29.30">
    <property type="entry name" value="Pleckstrin-homology domain (PH domain)/Phosphotyrosine-binding domain (PTB)"/>
    <property type="match status" value="2"/>
</dbReference>
<dbReference type="Pfam" id="PF23323">
    <property type="entry name" value="Spectrin_6"/>
    <property type="match status" value="1"/>
</dbReference>
<proteinExistence type="predicted"/>
<dbReference type="InterPro" id="IPR036865">
    <property type="entry name" value="CRAL-TRIO_dom_sf"/>
</dbReference>
<dbReference type="InterPro" id="IPR001849">
    <property type="entry name" value="PH_domain"/>
</dbReference>
<feature type="region of interest" description="Disordered" evidence="7">
    <location>
        <begin position="1510"/>
        <end position="1555"/>
    </location>
</feature>
<dbReference type="FunFam" id="1.20.58.60:FF:000023">
    <property type="entry name" value="Kalirin RhoGEF kinase b"/>
    <property type="match status" value="1"/>
</dbReference>
<dbReference type="Pfam" id="PF00621">
    <property type="entry name" value="RhoGEF"/>
    <property type="match status" value="2"/>
</dbReference>
<reference evidence="11" key="2">
    <citation type="submission" date="2015-02" db="UniProtKB">
        <authorList>
            <consortium name="EnsemblMetazoa"/>
        </authorList>
    </citation>
    <scope>IDENTIFICATION</scope>
</reference>
<dbReference type="Gene3D" id="2.30.30.40">
    <property type="entry name" value="SH3 Domains"/>
    <property type="match status" value="1"/>
</dbReference>
<dbReference type="GO" id="GO:0019898">
    <property type="term" value="C:extrinsic component of membrane"/>
    <property type="evidence" value="ECO:0007669"/>
    <property type="project" value="TreeGrafter"/>
</dbReference>
<keyword evidence="3" id="KW-0963">Cytoplasm</keyword>
<dbReference type="OMA" id="CMTTIAQ"/>
<feature type="region of interest" description="Disordered" evidence="7">
    <location>
        <begin position="1686"/>
        <end position="1738"/>
    </location>
</feature>
<dbReference type="PROSITE" id="PS50003">
    <property type="entry name" value="PH_DOMAIN"/>
    <property type="match status" value="2"/>
</dbReference>
<dbReference type="InterPro" id="IPR000219">
    <property type="entry name" value="DH_dom"/>
</dbReference>
<keyword evidence="5" id="KW-0344">Guanine-nucleotide releasing factor</keyword>
<feature type="region of interest" description="Disordered" evidence="7">
    <location>
        <begin position="1799"/>
        <end position="1818"/>
    </location>
</feature>
<evidence type="ECO:0000256" key="6">
    <source>
        <dbReference type="PROSITE-ProRule" id="PRU00192"/>
    </source>
</evidence>
<feature type="compositionally biased region" description="Polar residues" evidence="7">
    <location>
        <begin position="1845"/>
        <end position="1866"/>
    </location>
</feature>